<proteinExistence type="inferred from homology"/>
<feature type="domain" description="Rhodopsin" evidence="7">
    <location>
        <begin position="27"/>
        <end position="284"/>
    </location>
</feature>
<feature type="transmembrane region" description="Helical" evidence="6">
    <location>
        <begin position="99"/>
        <end position="120"/>
    </location>
</feature>
<comment type="caution">
    <text evidence="8">The sequence shown here is derived from an EMBL/GenBank/DDBJ whole genome shotgun (WGS) entry which is preliminary data.</text>
</comment>
<reference evidence="8" key="2">
    <citation type="journal article" date="2023" name="IMA Fungus">
        <title>Comparative genomic study of the Penicillium genus elucidates a diverse pangenome and 15 lateral gene transfer events.</title>
        <authorList>
            <person name="Petersen C."/>
            <person name="Sorensen T."/>
            <person name="Nielsen M.R."/>
            <person name="Sondergaard T.E."/>
            <person name="Sorensen J.L."/>
            <person name="Fitzpatrick D.A."/>
            <person name="Frisvad J.C."/>
            <person name="Nielsen K.L."/>
        </authorList>
    </citation>
    <scope>NUCLEOTIDE SEQUENCE</scope>
    <source>
        <strain evidence="8">IBT 29864</strain>
    </source>
</reference>
<dbReference type="Proteomes" id="UP001147782">
    <property type="component" value="Unassembled WGS sequence"/>
</dbReference>
<comment type="subcellular location">
    <subcellularLocation>
        <location evidence="1">Membrane</location>
        <topology evidence="1">Multi-pass membrane protein</topology>
    </subcellularLocation>
</comment>
<accession>A0A9W9SP74</accession>
<dbReference type="OrthoDB" id="5393606at2759"/>
<name>A0A9W9SP74_9EURO</name>
<dbReference type="InterPro" id="IPR052337">
    <property type="entry name" value="SAT4-like"/>
</dbReference>
<evidence type="ECO:0000313" key="8">
    <source>
        <dbReference type="EMBL" id="KAJ5379978.1"/>
    </source>
</evidence>
<evidence type="ECO:0000256" key="1">
    <source>
        <dbReference type="ARBA" id="ARBA00004141"/>
    </source>
</evidence>
<evidence type="ECO:0000313" key="9">
    <source>
        <dbReference type="Proteomes" id="UP001147782"/>
    </source>
</evidence>
<sequence>MLLNLNPHSVIAVGVLLPTLASVAVGLRFFTRRRLRVALREDDWTLLISAVLVWGLGITNIAGATLGALGAHSVRAGPDAPHQNTILRGPEDELAEQIVLGYSIVEKITFGVIKISVLLAYRRIFRGGPFNIASLCMIVTCTLLALSFLITSAFQCHVRNWSLKYLDWSHRKHCIQAEISWSGYAISDVVTDFILLLFPVPLVWKLQLTLSKKISVMVVFLLGSLSTAVGITRMAVILYFTYGTSNGYRDLLDTISTALIWSLVEASVAIIAACLPSIRPLVHRSSASCGSQKQPFDSKQLSKPRGPQLLTHPTMHEFDEIDDCQRVTYPPNVKRCR</sequence>
<keyword evidence="4 6" id="KW-0472">Membrane</keyword>
<keyword evidence="3 6" id="KW-1133">Transmembrane helix</keyword>
<keyword evidence="9" id="KW-1185">Reference proteome</keyword>
<evidence type="ECO:0000256" key="3">
    <source>
        <dbReference type="ARBA" id="ARBA00022989"/>
    </source>
</evidence>
<comment type="similarity">
    <text evidence="5">Belongs to the SAT4 family.</text>
</comment>
<evidence type="ECO:0000256" key="4">
    <source>
        <dbReference type="ARBA" id="ARBA00023136"/>
    </source>
</evidence>
<dbReference type="PANTHER" id="PTHR33048">
    <property type="entry name" value="PTH11-LIKE INTEGRAL MEMBRANE PROTEIN (AFU_ORTHOLOGUE AFUA_5G11245)"/>
    <property type="match status" value="1"/>
</dbReference>
<feature type="transmembrane region" description="Helical" evidence="6">
    <location>
        <begin position="181"/>
        <end position="204"/>
    </location>
</feature>
<feature type="transmembrane region" description="Helical" evidence="6">
    <location>
        <begin position="254"/>
        <end position="275"/>
    </location>
</feature>
<dbReference type="InterPro" id="IPR049326">
    <property type="entry name" value="Rhodopsin_dom_fungi"/>
</dbReference>
<feature type="transmembrane region" description="Helical" evidence="6">
    <location>
        <begin position="43"/>
        <end position="69"/>
    </location>
</feature>
<dbReference type="AlphaFoldDB" id="A0A9W9SP74"/>
<feature type="transmembrane region" description="Helical" evidence="6">
    <location>
        <begin position="216"/>
        <end position="242"/>
    </location>
</feature>
<feature type="transmembrane region" description="Helical" evidence="6">
    <location>
        <begin position="12"/>
        <end position="31"/>
    </location>
</feature>
<evidence type="ECO:0000256" key="2">
    <source>
        <dbReference type="ARBA" id="ARBA00022692"/>
    </source>
</evidence>
<evidence type="ECO:0000256" key="6">
    <source>
        <dbReference type="SAM" id="Phobius"/>
    </source>
</evidence>
<dbReference type="Pfam" id="PF20684">
    <property type="entry name" value="Fung_rhodopsin"/>
    <property type="match status" value="1"/>
</dbReference>
<keyword evidence="2 6" id="KW-0812">Transmembrane</keyword>
<dbReference type="GeneID" id="81434514"/>
<dbReference type="EMBL" id="JAPZBS010000002">
    <property type="protein sequence ID" value="KAJ5379978.1"/>
    <property type="molecule type" value="Genomic_DNA"/>
</dbReference>
<organism evidence="8 9">
    <name type="scientific">Penicillium cataractarum</name>
    <dbReference type="NCBI Taxonomy" id="2100454"/>
    <lineage>
        <taxon>Eukaryota</taxon>
        <taxon>Fungi</taxon>
        <taxon>Dikarya</taxon>
        <taxon>Ascomycota</taxon>
        <taxon>Pezizomycotina</taxon>
        <taxon>Eurotiomycetes</taxon>
        <taxon>Eurotiomycetidae</taxon>
        <taxon>Eurotiales</taxon>
        <taxon>Aspergillaceae</taxon>
        <taxon>Penicillium</taxon>
    </lineage>
</organism>
<dbReference type="PANTHER" id="PTHR33048:SF134">
    <property type="entry name" value="INTEGRAL MEMBRANE PROTEIN"/>
    <property type="match status" value="1"/>
</dbReference>
<reference evidence="8" key="1">
    <citation type="submission" date="2022-11" db="EMBL/GenBank/DDBJ databases">
        <authorList>
            <person name="Petersen C."/>
        </authorList>
    </citation>
    <scope>NUCLEOTIDE SEQUENCE</scope>
    <source>
        <strain evidence="8">IBT 29864</strain>
    </source>
</reference>
<feature type="transmembrane region" description="Helical" evidence="6">
    <location>
        <begin position="132"/>
        <end position="154"/>
    </location>
</feature>
<evidence type="ECO:0000256" key="5">
    <source>
        <dbReference type="ARBA" id="ARBA00038359"/>
    </source>
</evidence>
<protein>
    <recommendedName>
        <fullName evidence="7">Rhodopsin domain-containing protein</fullName>
    </recommendedName>
</protein>
<evidence type="ECO:0000259" key="7">
    <source>
        <dbReference type="Pfam" id="PF20684"/>
    </source>
</evidence>
<dbReference type="GO" id="GO:0016020">
    <property type="term" value="C:membrane"/>
    <property type="evidence" value="ECO:0007669"/>
    <property type="project" value="UniProtKB-SubCell"/>
</dbReference>
<gene>
    <name evidence="8" type="ORF">N7496_002406</name>
</gene>
<dbReference type="RefSeq" id="XP_056557549.1">
    <property type="nucleotide sequence ID" value="XM_056695337.1"/>
</dbReference>